<proteinExistence type="predicted"/>
<reference evidence="2 3" key="1">
    <citation type="journal article" date="2013" name="Genome Announc.">
        <title>Draft Genome Sequence of a Hexachlorocyclohexane-Degrading Bacterium, Sphingobium baderi Strain LL03T.</title>
        <authorList>
            <person name="Kaur J."/>
            <person name="Verma H."/>
            <person name="Tripathi C."/>
            <person name="Khurana J.P."/>
            <person name="Lal R."/>
        </authorList>
    </citation>
    <scope>NUCLEOTIDE SEQUENCE [LARGE SCALE GENOMIC DNA]</scope>
    <source>
        <strain evidence="2 3">LL03</strain>
    </source>
</reference>
<keyword evidence="1" id="KW-1133">Transmembrane helix</keyword>
<evidence type="ECO:0000256" key="1">
    <source>
        <dbReference type="SAM" id="Phobius"/>
    </source>
</evidence>
<keyword evidence="1" id="KW-0472">Membrane</keyword>
<evidence type="ECO:0000313" key="2">
    <source>
        <dbReference type="EMBL" id="EQB02148.1"/>
    </source>
</evidence>
<keyword evidence="3" id="KW-1185">Reference proteome</keyword>
<dbReference type="Proteomes" id="UP000015524">
    <property type="component" value="Unassembled WGS sequence"/>
</dbReference>
<sequence>MKNERRRTRIWILLGTATAVLALLVLAWRLLSGEWLWVVFNGIMQGELR</sequence>
<feature type="transmembrane region" description="Helical" evidence="1">
    <location>
        <begin position="12"/>
        <end position="31"/>
    </location>
</feature>
<protein>
    <submittedName>
        <fullName evidence="2">Uncharacterized protein</fullName>
    </submittedName>
</protein>
<dbReference type="EMBL" id="ATIB01000050">
    <property type="protein sequence ID" value="EQB02148.1"/>
    <property type="molecule type" value="Genomic_DNA"/>
</dbReference>
<dbReference type="AlphaFoldDB" id="T0GQ78"/>
<accession>T0GQ78</accession>
<evidence type="ECO:0000313" key="3">
    <source>
        <dbReference type="Proteomes" id="UP000015524"/>
    </source>
</evidence>
<gene>
    <name evidence="2" type="ORF">L485_09040</name>
</gene>
<dbReference type="PATRIC" id="fig|1114964.3.peg.1765"/>
<organism evidence="2 3">
    <name type="scientific">Sphingobium baderi LL03</name>
    <dbReference type="NCBI Taxonomy" id="1114964"/>
    <lineage>
        <taxon>Bacteria</taxon>
        <taxon>Pseudomonadati</taxon>
        <taxon>Pseudomonadota</taxon>
        <taxon>Alphaproteobacteria</taxon>
        <taxon>Sphingomonadales</taxon>
        <taxon>Sphingomonadaceae</taxon>
        <taxon>Sphingobium</taxon>
    </lineage>
</organism>
<keyword evidence="1" id="KW-0812">Transmembrane</keyword>
<dbReference type="RefSeq" id="WP_021244724.1">
    <property type="nucleotide sequence ID" value="NZ_ATIB01000050.1"/>
</dbReference>
<comment type="caution">
    <text evidence="2">The sequence shown here is derived from an EMBL/GenBank/DDBJ whole genome shotgun (WGS) entry which is preliminary data.</text>
</comment>
<name>T0GQ78_9SPHN</name>